<feature type="compositionally biased region" description="Acidic residues" evidence="1">
    <location>
        <begin position="397"/>
        <end position="411"/>
    </location>
</feature>
<accession>A0A135V4L0</accession>
<dbReference type="EMBL" id="JFFI01000456">
    <property type="protein sequence ID" value="KXH67602.1"/>
    <property type="molecule type" value="Genomic_DNA"/>
</dbReference>
<name>A0A135V4L0_9PEZI</name>
<evidence type="ECO:0000313" key="3">
    <source>
        <dbReference type="Proteomes" id="UP000070121"/>
    </source>
</evidence>
<organism evidence="2 3">
    <name type="scientific">Colletotrichum salicis</name>
    <dbReference type="NCBI Taxonomy" id="1209931"/>
    <lineage>
        <taxon>Eukaryota</taxon>
        <taxon>Fungi</taxon>
        <taxon>Dikarya</taxon>
        <taxon>Ascomycota</taxon>
        <taxon>Pezizomycotina</taxon>
        <taxon>Sordariomycetes</taxon>
        <taxon>Hypocreomycetidae</taxon>
        <taxon>Glomerellales</taxon>
        <taxon>Glomerellaceae</taxon>
        <taxon>Colletotrichum</taxon>
        <taxon>Colletotrichum acutatum species complex</taxon>
    </lineage>
</organism>
<reference evidence="2 3" key="1">
    <citation type="submission" date="2014-02" db="EMBL/GenBank/DDBJ databases">
        <title>The genome sequence of Colletotrichum salicis CBS 607.94.</title>
        <authorList>
            <person name="Baroncelli R."/>
            <person name="Thon M.R."/>
        </authorList>
    </citation>
    <scope>NUCLEOTIDE SEQUENCE [LARGE SCALE GENOMIC DNA]</scope>
    <source>
        <strain evidence="2 3">CBS 607.94</strain>
    </source>
</reference>
<protein>
    <submittedName>
        <fullName evidence="2">Transcriptional regulator</fullName>
    </submittedName>
</protein>
<dbReference type="GO" id="GO:0005634">
    <property type="term" value="C:nucleus"/>
    <property type="evidence" value="ECO:0007669"/>
    <property type="project" value="TreeGrafter"/>
</dbReference>
<dbReference type="PANTHER" id="PTHR15410">
    <property type="entry name" value="HIRA-INTERACTING PROTEIN 3"/>
    <property type="match status" value="1"/>
</dbReference>
<evidence type="ECO:0000256" key="1">
    <source>
        <dbReference type="SAM" id="MobiDB-lite"/>
    </source>
</evidence>
<feature type="region of interest" description="Disordered" evidence="1">
    <location>
        <begin position="368"/>
        <end position="438"/>
    </location>
</feature>
<dbReference type="STRING" id="1209931.A0A135V4L0"/>
<dbReference type="AlphaFoldDB" id="A0A135V4L0"/>
<dbReference type="PANTHER" id="PTHR15410:SF2">
    <property type="entry name" value="HIRA-INTERACTING PROTEIN 3"/>
    <property type="match status" value="1"/>
</dbReference>
<feature type="region of interest" description="Disordered" evidence="1">
    <location>
        <begin position="70"/>
        <end position="295"/>
    </location>
</feature>
<feature type="compositionally biased region" description="Basic residues" evidence="1">
    <location>
        <begin position="274"/>
        <end position="283"/>
    </location>
</feature>
<feature type="compositionally biased region" description="Basic and acidic residues" evidence="1">
    <location>
        <begin position="207"/>
        <end position="242"/>
    </location>
</feature>
<evidence type="ECO:0000313" key="2">
    <source>
        <dbReference type="EMBL" id="KXH67602.1"/>
    </source>
</evidence>
<dbReference type="InterPro" id="IPR037647">
    <property type="entry name" value="HIRIP3"/>
</dbReference>
<feature type="compositionally biased region" description="Basic residues" evidence="1">
    <location>
        <begin position="143"/>
        <end position="155"/>
    </location>
</feature>
<sequence>MAPSDKEIEASILAKVREVFKTDIDNLNVNSVRRRVESDLNLEDDVLSSGKWKDKSKKLIKELAVIAQPLPGTGTAITNLVEGNADPDEEEAEPEQDEEDAKSKKAGKRQAAEKSPPAKRRKRASAKAEESDASASEEEKPKPKPKPKKKAAPRKKKEDTPVIDSESDEASPAKPKASKPTNGRPSKVEDSGSDALSSPPDSDDEKAENKEEKPQEEKVEAKKDDESTEKQPEASNDKKAEVPADDTTSELSEVIDEPPKPKRKKKEAGAGSKTKAKATKQKKAPAAPENPDDAEIKKLQSHLVKCGIRKIWGFELKQYGDDTKAKMRHLRSMLKDIGMDGRFSEAKAKEIKERRELEADLEAVQEMNANWGVEGRSSRSKARGQPAPKKAVKNDVSEDENAKDDDDDEDQESHIPLRARGKARADLAFLGDDDEESD</sequence>
<keyword evidence="3" id="KW-1185">Reference proteome</keyword>
<dbReference type="OrthoDB" id="552755at2759"/>
<gene>
    <name evidence="2" type="ORF">CSAL01_03641</name>
</gene>
<dbReference type="Proteomes" id="UP000070121">
    <property type="component" value="Unassembled WGS sequence"/>
</dbReference>
<feature type="compositionally biased region" description="Acidic residues" evidence="1">
    <location>
        <begin position="85"/>
        <end position="100"/>
    </location>
</feature>
<feature type="compositionally biased region" description="Acidic residues" evidence="1">
    <location>
        <begin position="243"/>
        <end position="256"/>
    </location>
</feature>
<comment type="caution">
    <text evidence="2">The sequence shown here is derived from an EMBL/GenBank/DDBJ whole genome shotgun (WGS) entry which is preliminary data.</text>
</comment>
<proteinExistence type="predicted"/>